<dbReference type="EMBL" id="SRYD01000017">
    <property type="protein sequence ID" value="TGY74808.1"/>
    <property type="molecule type" value="Genomic_DNA"/>
</dbReference>
<name>A0A1B1SCU8_9BACT</name>
<proteinExistence type="predicted"/>
<dbReference type="STRING" id="1796646.A4V02_13545"/>
<accession>A0A1Z2XFP8</accession>
<dbReference type="Proteomes" id="UP000306630">
    <property type="component" value="Unassembled WGS sequence"/>
</dbReference>
<reference evidence="4 6" key="3">
    <citation type="submission" date="2019-04" db="EMBL/GenBank/DDBJ databases">
        <title>Microbes associate with the intestines of laboratory mice.</title>
        <authorList>
            <person name="Navarre W."/>
            <person name="Wong E."/>
            <person name="Huang K."/>
            <person name="Tropini C."/>
            <person name="Ng K."/>
            <person name="Yu B."/>
        </authorList>
    </citation>
    <scope>NUCLEOTIDE SEQUENCE [LARGE SCALE GENOMIC DNA]</scope>
    <source>
        <strain evidence="4 6">NM06_A21</strain>
    </source>
</reference>
<keyword evidence="5" id="KW-1185">Reference proteome</keyword>
<dbReference type="Pfam" id="PF10988">
    <property type="entry name" value="DUF2807"/>
    <property type="match status" value="1"/>
</dbReference>
<dbReference type="Proteomes" id="UP000186351">
    <property type="component" value="Chromosome"/>
</dbReference>
<accession>A0A1B1SCU8</accession>
<dbReference type="AlphaFoldDB" id="A0A1B1SCU8"/>
<organism evidence="3 5">
    <name type="scientific">Muribaculum intestinale</name>
    <dbReference type="NCBI Taxonomy" id="1796646"/>
    <lineage>
        <taxon>Bacteria</taxon>
        <taxon>Pseudomonadati</taxon>
        <taxon>Bacteroidota</taxon>
        <taxon>Bacteroidia</taxon>
        <taxon>Bacteroidales</taxon>
        <taxon>Muribaculaceae</taxon>
        <taxon>Muribaculum</taxon>
    </lineage>
</organism>
<dbReference type="Gene3D" id="2.160.20.120">
    <property type="match status" value="1"/>
</dbReference>
<dbReference type="PANTHER" id="PTHR39200">
    <property type="entry name" value="HYPOTHETICAL EXPORTED PROTEIN"/>
    <property type="match status" value="1"/>
</dbReference>
<sequence length="242" mass="25726">MRKFLLACMATAMAASSLFAAEPIDNSVRKYEIAVNDFTALKVVEGVTVEYRASADSAGFARFTTTPEMASLLMFSNNKQTLEIQLSTDGINHTGLPLVTVYSRFLTKVENSGDSLVRVATVEPTPSFRARLIGNGQISIRNIDTNYLDASLETGNGVMAISGSAAKAKYSLIGTGSIQAEEVTAVDVKCSMLGTGYVQCAPTAELTVSGASSGKVYYKGSPKIKNRSIGVKVLAIEENQPD</sequence>
<dbReference type="OrthoDB" id="1119107at2"/>
<feature type="domain" description="Putative auto-transporter adhesin head GIN" evidence="2">
    <location>
        <begin position="37"/>
        <end position="222"/>
    </location>
</feature>
<reference evidence="3" key="2">
    <citation type="submission" date="2017-04" db="EMBL/GenBank/DDBJ databases">
        <title>Complete Genome Sequences of Twelve Strains of a Stable Defined Moderately Diverse Mouse Microbiota 2 (sDMDMm2).</title>
        <authorList>
            <person name="Uchimura Y."/>
            <person name="Wyss M."/>
            <person name="Brugiroux S."/>
            <person name="Limenitakis J.P."/>
            <person name="Stecher B."/>
            <person name="McCoy K.D."/>
            <person name="Macpherson A.J."/>
        </authorList>
    </citation>
    <scope>NUCLEOTIDE SEQUENCE</scope>
    <source>
        <strain evidence="3">YL27</strain>
    </source>
</reference>
<evidence type="ECO:0000313" key="6">
    <source>
        <dbReference type="Proteomes" id="UP000306630"/>
    </source>
</evidence>
<feature type="chain" id="PRO_5013153475" description="Putative auto-transporter adhesin head GIN domain-containing protein" evidence="1">
    <location>
        <begin position="21"/>
        <end position="242"/>
    </location>
</feature>
<evidence type="ECO:0000313" key="4">
    <source>
        <dbReference type="EMBL" id="TGY74808.1"/>
    </source>
</evidence>
<dbReference type="KEGG" id="pary:A4V02_13545"/>
<evidence type="ECO:0000313" key="5">
    <source>
        <dbReference type="Proteomes" id="UP000186351"/>
    </source>
</evidence>
<reference evidence="5" key="1">
    <citation type="submission" date="2016-04" db="EMBL/GenBank/DDBJ databases">
        <title>Complete Genome Sequences of Twelve Strains of a Stable Defined Moderately Diverse Mouse Microbiota 2 (sDMDMm2).</title>
        <authorList>
            <person name="Uchimura Y."/>
            <person name="Wyss M."/>
            <person name="Brugiroux S."/>
            <person name="Limenitakis J.P."/>
            <person name="Stecher B."/>
            <person name="McCoy K.D."/>
            <person name="Macpherson A.J."/>
        </authorList>
    </citation>
    <scope>NUCLEOTIDE SEQUENCE [LARGE SCALE GENOMIC DNA]</scope>
    <source>
        <strain evidence="5">YL27</strain>
    </source>
</reference>
<dbReference type="EMBL" id="CP015402">
    <property type="protein sequence ID" value="ANU64642.2"/>
    <property type="molecule type" value="Genomic_DNA"/>
</dbReference>
<feature type="signal peptide" evidence="1">
    <location>
        <begin position="1"/>
        <end position="20"/>
    </location>
</feature>
<dbReference type="InterPro" id="IPR021255">
    <property type="entry name" value="DUF2807"/>
</dbReference>
<gene>
    <name evidence="3" type="ORF">A4V02_13545</name>
    <name evidence="4" type="ORF">E5333_05560</name>
</gene>
<dbReference type="RefSeq" id="WP_084274186.1">
    <property type="nucleotide sequence ID" value="NZ_CAJTAP010000034.1"/>
</dbReference>
<evidence type="ECO:0000313" key="3">
    <source>
        <dbReference type="EMBL" id="ANU64642.2"/>
    </source>
</evidence>
<protein>
    <recommendedName>
        <fullName evidence="2">Putative auto-transporter adhesin head GIN domain-containing protein</fullName>
    </recommendedName>
</protein>
<evidence type="ECO:0000259" key="2">
    <source>
        <dbReference type="Pfam" id="PF10988"/>
    </source>
</evidence>
<keyword evidence="1" id="KW-0732">Signal</keyword>
<dbReference type="GeneID" id="65537899"/>
<evidence type="ECO:0000256" key="1">
    <source>
        <dbReference type="SAM" id="SignalP"/>
    </source>
</evidence>
<dbReference type="PANTHER" id="PTHR39200:SF1">
    <property type="entry name" value="AUTO-TRANSPORTER ADHESIN HEAD GIN DOMAIN-CONTAINING PROTEIN-RELATED"/>
    <property type="match status" value="1"/>
</dbReference>